<dbReference type="PROSITE" id="PS50941">
    <property type="entry name" value="CHIT_BIND_I_2"/>
    <property type="match status" value="2"/>
</dbReference>
<name>A0AAE0NYM4_9PEZI</name>
<evidence type="ECO:0000256" key="3">
    <source>
        <dbReference type="PROSITE-ProRule" id="PRU00261"/>
    </source>
</evidence>
<dbReference type="SMART" id="SM00270">
    <property type="entry name" value="ChtBD1"/>
    <property type="match status" value="2"/>
</dbReference>
<dbReference type="PANTHER" id="PTHR47849:SF8">
    <property type="entry name" value="LECTIN"/>
    <property type="match status" value="1"/>
</dbReference>
<sequence length="163" mass="16349">MFSLVPALLLLPAVLAGVVSPNALQPELDTRAVAAVSPNKTCGVLEAGVNNGYTCPGDTACCSRYGYCGTTDAFCLTTAGCQTRYSNTTGSCYAPKSGSTLTVDGTCGTTANGKNGYRCPPAPGATCCSAAGFCGNTTDHCDVNNGCQAGFGTCTGVKGPKLF</sequence>
<dbReference type="Pfam" id="PF00187">
    <property type="entry name" value="Chitin_bind_1"/>
    <property type="match status" value="2"/>
</dbReference>
<dbReference type="EMBL" id="JAULSW010000002">
    <property type="protein sequence ID" value="KAK3390162.1"/>
    <property type="molecule type" value="Genomic_DNA"/>
</dbReference>
<dbReference type="GO" id="GO:0008061">
    <property type="term" value="F:chitin binding"/>
    <property type="evidence" value="ECO:0007669"/>
    <property type="project" value="UniProtKB-UniRule"/>
</dbReference>
<feature type="disulfide bond" evidence="3">
    <location>
        <begin position="61"/>
        <end position="75"/>
    </location>
</feature>
<feature type="signal peptide" evidence="4">
    <location>
        <begin position="1"/>
        <end position="16"/>
    </location>
</feature>
<evidence type="ECO:0000259" key="5">
    <source>
        <dbReference type="PROSITE" id="PS50941"/>
    </source>
</evidence>
<evidence type="ECO:0000313" key="6">
    <source>
        <dbReference type="EMBL" id="KAK3390162.1"/>
    </source>
</evidence>
<dbReference type="PROSITE" id="PS00026">
    <property type="entry name" value="CHIT_BIND_I_1"/>
    <property type="match status" value="1"/>
</dbReference>
<protein>
    <submittedName>
        <fullName evidence="6">Carbohydrate-binding module family 18 protein</fullName>
    </submittedName>
</protein>
<keyword evidence="7" id="KW-1185">Reference proteome</keyword>
<keyword evidence="4" id="KW-0732">Signal</keyword>
<feature type="chain" id="PRO_5042158458" evidence="4">
    <location>
        <begin position="17"/>
        <end position="163"/>
    </location>
</feature>
<feature type="domain" description="Chitin-binding type-1" evidence="5">
    <location>
        <begin position="39"/>
        <end position="94"/>
    </location>
</feature>
<dbReference type="AlphaFoldDB" id="A0AAE0NYM4"/>
<keyword evidence="2 3" id="KW-1015">Disulfide bond</keyword>
<dbReference type="PANTHER" id="PTHR47849">
    <property type="entry name" value="CHITIN-BINDING LECTIN 1"/>
    <property type="match status" value="1"/>
</dbReference>
<feature type="disulfide bond" evidence="3">
    <location>
        <begin position="127"/>
        <end position="141"/>
    </location>
</feature>
<dbReference type="Proteomes" id="UP001285441">
    <property type="component" value="Unassembled WGS sequence"/>
</dbReference>
<accession>A0AAE0NYM4</accession>
<dbReference type="Gene3D" id="3.30.60.10">
    <property type="entry name" value="Endochitinase-like"/>
    <property type="match status" value="2"/>
</dbReference>
<evidence type="ECO:0000256" key="1">
    <source>
        <dbReference type="ARBA" id="ARBA00022669"/>
    </source>
</evidence>
<comment type="caution">
    <text evidence="6">The sequence shown here is derived from an EMBL/GenBank/DDBJ whole genome shotgun (WGS) entry which is preliminary data.</text>
</comment>
<dbReference type="InterPro" id="IPR001002">
    <property type="entry name" value="Chitin-bd_1"/>
</dbReference>
<dbReference type="InterPro" id="IPR036861">
    <property type="entry name" value="Endochitinase-like_sf"/>
</dbReference>
<reference evidence="6" key="1">
    <citation type="journal article" date="2023" name="Mol. Phylogenet. Evol.">
        <title>Genome-scale phylogeny and comparative genomics of the fungal order Sordariales.</title>
        <authorList>
            <person name="Hensen N."/>
            <person name="Bonometti L."/>
            <person name="Westerberg I."/>
            <person name="Brannstrom I.O."/>
            <person name="Guillou S."/>
            <person name="Cros-Aarteil S."/>
            <person name="Calhoun S."/>
            <person name="Haridas S."/>
            <person name="Kuo A."/>
            <person name="Mondo S."/>
            <person name="Pangilinan J."/>
            <person name="Riley R."/>
            <person name="LaButti K."/>
            <person name="Andreopoulos B."/>
            <person name="Lipzen A."/>
            <person name="Chen C."/>
            <person name="Yan M."/>
            <person name="Daum C."/>
            <person name="Ng V."/>
            <person name="Clum A."/>
            <person name="Steindorff A."/>
            <person name="Ohm R.A."/>
            <person name="Martin F."/>
            <person name="Silar P."/>
            <person name="Natvig D.O."/>
            <person name="Lalanne C."/>
            <person name="Gautier V."/>
            <person name="Ament-Velasquez S.L."/>
            <person name="Kruys A."/>
            <person name="Hutchinson M.I."/>
            <person name="Powell A.J."/>
            <person name="Barry K."/>
            <person name="Miller A.N."/>
            <person name="Grigoriev I.V."/>
            <person name="Debuchy R."/>
            <person name="Gladieux P."/>
            <person name="Hiltunen Thoren M."/>
            <person name="Johannesson H."/>
        </authorList>
    </citation>
    <scope>NUCLEOTIDE SEQUENCE</scope>
    <source>
        <strain evidence="6">CBS 232.78</strain>
    </source>
</reference>
<gene>
    <name evidence="6" type="ORF">B0H63DRAFT_446307</name>
</gene>
<dbReference type="SUPFAM" id="SSF57016">
    <property type="entry name" value="Plant lectins/antimicrobial peptides"/>
    <property type="match status" value="2"/>
</dbReference>
<organism evidence="6 7">
    <name type="scientific">Podospora didyma</name>
    <dbReference type="NCBI Taxonomy" id="330526"/>
    <lineage>
        <taxon>Eukaryota</taxon>
        <taxon>Fungi</taxon>
        <taxon>Dikarya</taxon>
        <taxon>Ascomycota</taxon>
        <taxon>Pezizomycotina</taxon>
        <taxon>Sordariomycetes</taxon>
        <taxon>Sordariomycetidae</taxon>
        <taxon>Sordariales</taxon>
        <taxon>Podosporaceae</taxon>
        <taxon>Podospora</taxon>
    </lineage>
</organism>
<keyword evidence="1 3" id="KW-0147">Chitin-binding</keyword>
<proteinExistence type="predicted"/>
<evidence type="ECO:0000256" key="2">
    <source>
        <dbReference type="ARBA" id="ARBA00023157"/>
    </source>
</evidence>
<evidence type="ECO:0000313" key="7">
    <source>
        <dbReference type="Proteomes" id="UP001285441"/>
    </source>
</evidence>
<reference evidence="6" key="2">
    <citation type="submission" date="2023-06" db="EMBL/GenBank/DDBJ databases">
        <authorList>
            <consortium name="Lawrence Berkeley National Laboratory"/>
            <person name="Haridas S."/>
            <person name="Hensen N."/>
            <person name="Bonometti L."/>
            <person name="Westerberg I."/>
            <person name="Brannstrom I.O."/>
            <person name="Guillou S."/>
            <person name="Cros-Aarteil S."/>
            <person name="Calhoun S."/>
            <person name="Kuo A."/>
            <person name="Mondo S."/>
            <person name="Pangilinan J."/>
            <person name="Riley R."/>
            <person name="LaButti K."/>
            <person name="Andreopoulos B."/>
            <person name="Lipzen A."/>
            <person name="Chen C."/>
            <person name="Yanf M."/>
            <person name="Daum C."/>
            <person name="Ng V."/>
            <person name="Clum A."/>
            <person name="Steindorff A."/>
            <person name="Ohm R."/>
            <person name="Martin F."/>
            <person name="Silar P."/>
            <person name="Natvig D."/>
            <person name="Lalanne C."/>
            <person name="Gautier V."/>
            <person name="Ament-velasquez S.L."/>
            <person name="Kruys A."/>
            <person name="Hutchinson M.I."/>
            <person name="Powell A.J."/>
            <person name="Barry K."/>
            <person name="Miller A.N."/>
            <person name="Grigoriev I.V."/>
            <person name="Debuchy R."/>
            <person name="Gladieux P."/>
            <person name="Thoren M.H."/>
            <person name="Johannesson H."/>
        </authorList>
    </citation>
    <scope>NUCLEOTIDE SEQUENCE</scope>
    <source>
        <strain evidence="6">CBS 232.78</strain>
    </source>
</reference>
<evidence type="ECO:0000256" key="4">
    <source>
        <dbReference type="SAM" id="SignalP"/>
    </source>
</evidence>
<feature type="domain" description="Chitin-binding type-1" evidence="5">
    <location>
        <begin position="104"/>
        <end position="156"/>
    </location>
</feature>
<dbReference type="InterPro" id="IPR018371">
    <property type="entry name" value="Chitin-binding_1_CS"/>
</dbReference>
<comment type="caution">
    <text evidence="3">Lacks conserved residue(s) required for the propagation of feature annotation.</text>
</comment>